<keyword evidence="7" id="KW-1185">Reference proteome</keyword>
<evidence type="ECO:0000256" key="3">
    <source>
        <dbReference type="ARBA" id="ARBA00022989"/>
    </source>
</evidence>
<dbReference type="EMBL" id="MLYP01000002">
    <property type="protein sequence ID" value="OIK01599.1"/>
    <property type="molecule type" value="Genomic_DNA"/>
</dbReference>
<dbReference type="Gene3D" id="1.20.1530.20">
    <property type="match status" value="1"/>
</dbReference>
<dbReference type="GO" id="GO:0016020">
    <property type="term" value="C:membrane"/>
    <property type="evidence" value="ECO:0007669"/>
    <property type="project" value="UniProtKB-SubCell"/>
</dbReference>
<evidence type="ECO:0000256" key="1">
    <source>
        <dbReference type="ARBA" id="ARBA00004141"/>
    </source>
</evidence>
<comment type="subcellular location">
    <subcellularLocation>
        <location evidence="1">Membrane</location>
        <topology evidence="1">Multi-pass membrane protein</topology>
    </subcellularLocation>
</comment>
<feature type="transmembrane region" description="Helical" evidence="5">
    <location>
        <begin position="66"/>
        <end position="85"/>
    </location>
</feature>
<dbReference type="PANTHER" id="PTHR10361:SF28">
    <property type="entry name" value="P3 PROTEIN-RELATED"/>
    <property type="match status" value="1"/>
</dbReference>
<feature type="transmembrane region" description="Helical" evidence="5">
    <location>
        <begin position="6"/>
        <end position="29"/>
    </location>
</feature>
<name>A0A1S2Q617_9ACTN</name>
<dbReference type="Pfam" id="PF01758">
    <property type="entry name" value="SBF"/>
    <property type="match status" value="1"/>
</dbReference>
<feature type="transmembrane region" description="Helical" evidence="5">
    <location>
        <begin position="41"/>
        <end position="60"/>
    </location>
</feature>
<feature type="transmembrane region" description="Helical" evidence="5">
    <location>
        <begin position="195"/>
        <end position="222"/>
    </location>
</feature>
<dbReference type="InterPro" id="IPR038770">
    <property type="entry name" value="Na+/solute_symporter_sf"/>
</dbReference>
<evidence type="ECO:0000256" key="5">
    <source>
        <dbReference type="SAM" id="Phobius"/>
    </source>
</evidence>
<evidence type="ECO:0000256" key="4">
    <source>
        <dbReference type="ARBA" id="ARBA00023136"/>
    </source>
</evidence>
<feature type="transmembrane region" description="Helical" evidence="5">
    <location>
        <begin position="136"/>
        <end position="157"/>
    </location>
</feature>
<reference evidence="6 7" key="1">
    <citation type="submission" date="2016-10" db="EMBL/GenBank/DDBJ databases">
        <title>Genome sequence of Streptomyces sp. MUSC 93.</title>
        <authorList>
            <person name="Lee L.-H."/>
            <person name="Ser H.-L."/>
            <person name="Law J.W.-F."/>
        </authorList>
    </citation>
    <scope>NUCLEOTIDE SEQUENCE [LARGE SCALE GENOMIC DNA]</scope>
    <source>
        <strain evidence="6 7">MUSC 93</strain>
    </source>
</reference>
<dbReference type="AlphaFoldDB" id="A0A1S2Q617"/>
<dbReference type="RefSeq" id="WP_071364121.1">
    <property type="nucleotide sequence ID" value="NZ_MLYP01000002.1"/>
</dbReference>
<sequence length="306" mass="30662">METLHLVLNAVTVIFIAVTMFAAGLGATVSALRGVFTDVPLLLPALIANLVVVPLLGWGIGALFGLSSASFIALVLVASSPGGPFGAKLAMVQRGDVVGGAAMQVLLASVGSITFAPTVNGLLTASGVGSNVSLDVGALVRTVALLQLVPFAIGLLLRRYAEPTARSWHAAAVSVSNVTFLIVLAGMLLGNWRGVVALLGSFALLAGFLLSAAAFAIGTLLATGPPVRRTTMGSVASVRNAGPALAAIGIAFDNQPAILGALAAVLLSGLAAALPIATILSGRRRGPTAATTEVRANGRHEADDPP</sequence>
<keyword evidence="3 5" id="KW-1133">Transmembrane helix</keyword>
<gene>
    <name evidence="6" type="ORF">BIV24_00840</name>
</gene>
<feature type="transmembrane region" description="Helical" evidence="5">
    <location>
        <begin position="97"/>
        <end position="116"/>
    </location>
</feature>
<feature type="transmembrane region" description="Helical" evidence="5">
    <location>
        <begin position="234"/>
        <end position="252"/>
    </location>
</feature>
<dbReference type="InterPro" id="IPR002657">
    <property type="entry name" value="BilAc:Na_symport/Acr3"/>
</dbReference>
<accession>A0A1S2Q617</accession>
<keyword evidence="2 5" id="KW-0812">Transmembrane</keyword>
<evidence type="ECO:0000313" key="7">
    <source>
        <dbReference type="Proteomes" id="UP000179935"/>
    </source>
</evidence>
<comment type="caution">
    <text evidence="6">The sequence shown here is derived from an EMBL/GenBank/DDBJ whole genome shotgun (WGS) entry which is preliminary data.</text>
</comment>
<dbReference type="PANTHER" id="PTHR10361">
    <property type="entry name" value="SODIUM-BILE ACID COTRANSPORTER"/>
    <property type="match status" value="1"/>
</dbReference>
<dbReference type="STRING" id="1428652.BIV24_00840"/>
<dbReference type="Proteomes" id="UP000179935">
    <property type="component" value="Unassembled WGS sequence"/>
</dbReference>
<evidence type="ECO:0000256" key="2">
    <source>
        <dbReference type="ARBA" id="ARBA00022692"/>
    </source>
</evidence>
<dbReference type="InterPro" id="IPR004710">
    <property type="entry name" value="Bilac:Na_transpt"/>
</dbReference>
<dbReference type="OrthoDB" id="3576174at2"/>
<evidence type="ECO:0000313" key="6">
    <source>
        <dbReference type="EMBL" id="OIK01599.1"/>
    </source>
</evidence>
<feature type="transmembrane region" description="Helical" evidence="5">
    <location>
        <begin position="169"/>
        <end position="189"/>
    </location>
</feature>
<protein>
    <submittedName>
        <fullName evidence="6">Bile acid:sodium symporter</fullName>
    </submittedName>
</protein>
<feature type="transmembrane region" description="Helical" evidence="5">
    <location>
        <begin position="258"/>
        <end position="280"/>
    </location>
</feature>
<organism evidence="6 7">
    <name type="scientific">Streptomyces colonosanans</name>
    <dbReference type="NCBI Taxonomy" id="1428652"/>
    <lineage>
        <taxon>Bacteria</taxon>
        <taxon>Bacillati</taxon>
        <taxon>Actinomycetota</taxon>
        <taxon>Actinomycetes</taxon>
        <taxon>Kitasatosporales</taxon>
        <taxon>Streptomycetaceae</taxon>
        <taxon>Streptomyces</taxon>
    </lineage>
</organism>
<proteinExistence type="predicted"/>
<keyword evidence="4 5" id="KW-0472">Membrane</keyword>